<proteinExistence type="predicted"/>
<accession>A0AAD1DQS6</accession>
<dbReference type="AlphaFoldDB" id="A0AAD1DQS6"/>
<dbReference type="Pfam" id="PF04229">
    <property type="entry name" value="GrpB"/>
    <property type="match status" value="1"/>
</dbReference>
<reference evidence="1 2" key="1">
    <citation type="submission" date="2018-11" db="EMBL/GenBank/DDBJ databases">
        <title>Proposal to divide the Flavobacteriaceae and reorganize its genera based on Amino Acid Identity values calculated from whole genome sequences.</title>
        <authorList>
            <person name="Nicholson A.C."/>
            <person name="Gulvik C.A."/>
            <person name="Whitney A.M."/>
            <person name="Humrighouse B.W."/>
            <person name="Bell M."/>
            <person name="Holmes B."/>
            <person name="Steigerwalt A.G."/>
            <person name="Villarma A."/>
            <person name="Sheth M."/>
            <person name="Batra D."/>
            <person name="Pryor J."/>
            <person name="Bernardet J.-F."/>
            <person name="Hugo C."/>
            <person name="Kampfer P."/>
            <person name="Newman J."/>
            <person name="McQuiston J.R."/>
        </authorList>
    </citation>
    <scope>NUCLEOTIDE SEQUENCE [LARGE SCALE GENOMIC DNA]</scope>
    <source>
        <strain evidence="1 2">G0041</strain>
    </source>
</reference>
<evidence type="ECO:0000313" key="1">
    <source>
        <dbReference type="EMBL" id="AZA91083.1"/>
    </source>
</evidence>
<dbReference type="InterPro" id="IPR007344">
    <property type="entry name" value="GrpB/CoaE"/>
</dbReference>
<evidence type="ECO:0000313" key="2">
    <source>
        <dbReference type="Proteomes" id="UP000278288"/>
    </source>
</evidence>
<dbReference type="RefSeq" id="WP_123857787.1">
    <property type="nucleotide sequence ID" value="NZ_CP033923.1"/>
</dbReference>
<keyword evidence="2" id="KW-1185">Reference proteome</keyword>
<dbReference type="PANTHER" id="PTHR34822:SF1">
    <property type="entry name" value="GRPB FAMILY PROTEIN"/>
    <property type="match status" value="1"/>
</dbReference>
<name>A0AAD1DQS6_CHRNA</name>
<dbReference type="KEGG" id="cnk:EG343_10775"/>
<organism evidence="1 2">
    <name type="scientific">Chryseobacterium nakagawai</name>
    <dbReference type="NCBI Taxonomy" id="1241982"/>
    <lineage>
        <taxon>Bacteria</taxon>
        <taxon>Pseudomonadati</taxon>
        <taxon>Bacteroidota</taxon>
        <taxon>Flavobacteriia</taxon>
        <taxon>Flavobacteriales</taxon>
        <taxon>Weeksellaceae</taxon>
        <taxon>Chryseobacterium group</taxon>
        <taxon>Chryseobacterium</taxon>
    </lineage>
</organism>
<sequence length="200" mass="23945">MKVTFEKYNPFWKNQFKSIKNELEESIGFLNPEIEHIGSTSVEGLSAKPIIDIMIGVKDELELDKVPPSLQGKDYVYYQKYNEDMPYRRFFIKLTDKPQNLGFPEIIYLEDEIPEELHNHNLRIAHIHTIPISSEHWLRHIAFRDYLRTHPEVREEYQQLKGQLSTMDWFDGNDYNKGKDPFIKREEKNAVQWYLNNQKL</sequence>
<dbReference type="Gene3D" id="3.30.460.10">
    <property type="entry name" value="Beta Polymerase, domain 2"/>
    <property type="match status" value="1"/>
</dbReference>
<dbReference type="EMBL" id="CP033923">
    <property type="protein sequence ID" value="AZA91083.1"/>
    <property type="molecule type" value="Genomic_DNA"/>
</dbReference>
<gene>
    <name evidence="1" type="ORF">EG343_10775</name>
</gene>
<dbReference type="PANTHER" id="PTHR34822">
    <property type="entry name" value="GRPB DOMAIN PROTEIN (AFU_ORTHOLOGUE AFUA_1G01530)"/>
    <property type="match status" value="1"/>
</dbReference>
<dbReference type="InterPro" id="IPR043519">
    <property type="entry name" value="NT_sf"/>
</dbReference>
<protein>
    <submittedName>
        <fullName evidence="1">GrpB family protein</fullName>
    </submittedName>
</protein>
<dbReference type="Proteomes" id="UP000278288">
    <property type="component" value="Chromosome"/>
</dbReference>
<dbReference type="SUPFAM" id="SSF81301">
    <property type="entry name" value="Nucleotidyltransferase"/>
    <property type="match status" value="1"/>
</dbReference>